<proteinExistence type="predicted"/>
<evidence type="ECO:0000256" key="1">
    <source>
        <dbReference type="SAM" id="SignalP"/>
    </source>
</evidence>
<dbReference type="InterPro" id="IPR011754">
    <property type="entry name" value="Mxa_paralog_2268"/>
</dbReference>
<comment type="caution">
    <text evidence="2">The sequence shown here is derived from an EMBL/GenBank/DDBJ whole genome shotgun (WGS) entry which is preliminary data.</text>
</comment>
<dbReference type="AlphaFoldDB" id="A0A3A8H350"/>
<dbReference type="EMBL" id="RAVZ01000721">
    <property type="protein sequence ID" value="RKG65509.1"/>
    <property type="molecule type" value="Genomic_DNA"/>
</dbReference>
<accession>A0A3A8H350</accession>
<organism evidence="2 3">
    <name type="scientific">Corallococcus terminator</name>
    <dbReference type="NCBI Taxonomy" id="2316733"/>
    <lineage>
        <taxon>Bacteria</taxon>
        <taxon>Pseudomonadati</taxon>
        <taxon>Myxococcota</taxon>
        <taxon>Myxococcia</taxon>
        <taxon>Myxococcales</taxon>
        <taxon>Cystobacterineae</taxon>
        <taxon>Myxococcaceae</taxon>
        <taxon>Corallococcus</taxon>
    </lineage>
</organism>
<dbReference type="Pfam" id="PF09544">
    <property type="entry name" value="DUF2381"/>
    <property type="match status" value="1"/>
</dbReference>
<evidence type="ECO:0000313" key="2">
    <source>
        <dbReference type="EMBL" id="RKG65509.1"/>
    </source>
</evidence>
<dbReference type="NCBIfam" id="TIGR02268">
    <property type="entry name" value="Myxococcus xanthus paralogous family TIGR02268"/>
    <property type="match status" value="1"/>
</dbReference>
<reference evidence="3" key="1">
    <citation type="submission" date="2018-09" db="EMBL/GenBank/DDBJ databases">
        <authorList>
            <person name="Livingstone P.G."/>
            <person name="Whitworth D.E."/>
        </authorList>
    </citation>
    <scope>NUCLEOTIDE SEQUENCE [LARGE SCALE GENOMIC DNA]</scope>
    <source>
        <strain evidence="3">CA054A</strain>
    </source>
</reference>
<evidence type="ECO:0000313" key="3">
    <source>
        <dbReference type="Proteomes" id="UP000268094"/>
    </source>
</evidence>
<sequence length="303" mass="32427">MPLPRLAALLFLLLGAAAPAQTVPGGRARQDRRVALTGSTAEPVPVLRVAGGALTALVFDAPLEKGSLELEGRERFRLVEVGEWAVYLEPVADLAPGERLGLRVRFSERERAEPAVLMLVTHPSEVDARVRIFRSALSIPALQAELAEARAQLTAQGAELAELRAGRDANGPTRFALAGLLDGDGVSATRFAKTRDEKSSAGRVSWSQGFSLRAANWGLVSVAVRNNTPTPWTPLEARLSGTVGGERARVFRILTTQTVIGPGQEAVIWVEANSPPWEIGTAFSLELLDASGARRILIPRVVL</sequence>
<feature type="chain" id="PRO_5017369278" evidence="1">
    <location>
        <begin position="23"/>
        <end position="303"/>
    </location>
</feature>
<protein>
    <submittedName>
        <fullName evidence="2">DUF2381 family protein</fullName>
    </submittedName>
</protein>
<name>A0A3A8H350_9BACT</name>
<keyword evidence="3" id="KW-1185">Reference proteome</keyword>
<dbReference type="Proteomes" id="UP000268094">
    <property type="component" value="Unassembled WGS sequence"/>
</dbReference>
<gene>
    <name evidence="2" type="ORF">D7V88_41800</name>
</gene>
<keyword evidence="1" id="KW-0732">Signal</keyword>
<feature type="signal peptide" evidence="1">
    <location>
        <begin position="1"/>
        <end position="22"/>
    </location>
</feature>